<dbReference type="SMART" id="SM00228">
    <property type="entry name" value="PDZ"/>
    <property type="match status" value="1"/>
</dbReference>
<dbReference type="Gene3D" id="2.30.42.10">
    <property type="match status" value="1"/>
</dbReference>
<dbReference type="AlphaFoldDB" id="A0AAV2QHR6"/>
<feature type="non-terminal residue" evidence="5">
    <location>
        <position position="255"/>
    </location>
</feature>
<evidence type="ECO:0000256" key="1">
    <source>
        <dbReference type="ARBA" id="ARBA00004316"/>
    </source>
</evidence>
<gene>
    <name evidence="5" type="ORF">MNOR_LOCUS11518</name>
</gene>
<evidence type="ECO:0000259" key="4">
    <source>
        <dbReference type="PROSITE" id="PS50106"/>
    </source>
</evidence>
<dbReference type="GO" id="GO:0005886">
    <property type="term" value="C:plasma membrane"/>
    <property type="evidence" value="ECO:0007669"/>
    <property type="project" value="TreeGrafter"/>
</dbReference>
<dbReference type="Proteomes" id="UP001497623">
    <property type="component" value="Unassembled WGS sequence"/>
</dbReference>
<feature type="domain" description="PDZ" evidence="4">
    <location>
        <begin position="164"/>
        <end position="232"/>
    </location>
</feature>
<organism evidence="5 6">
    <name type="scientific">Meganyctiphanes norvegica</name>
    <name type="common">Northern krill</name>
    <name type="synonym">Thysanopoda norvegica</name>
    <dbReference type="NCBI Taxonomy" id="48144"/>
    <lineage>
        <taxon>Eukaryota</taxon>
        <taxon>Metazoa</taxon>
        <taxon>Ecdysozoa</taxon>
        <taxon>Arthropoda</taxon>
        <taxon>Crustacea</taxon>
        <taxon>Multicrustacea</taxon>
        <taxon>Malacostraca</taxon>
        <taxon>Eumalacostraca</taxon>
        <taxon>Eucarida</taxon>
        <taxon>Euphausiacea</taxon>
        <taxon>Euphausiidae</taxon>
        <taxon>Meganyctiphanes</taxon>
    </lineage>
</organism>
<dbReference type="InterPro" id="IPR051844">
    <property type="entry name" value="USH2_Complex_Protein"/>
</dbReference>
<accession>A0AAV2QHR6</accession>
<reference evidence="5 6" key="1">
    <citation type="submission" date="2024-05" db="EMBL/GenBank/DDBJ databases">
        <authorList>
            <person name="Wallberg A."/>
        </authorList>
    </citation>
    <scope>NUCLEOTIDE SEQUENCE [LARGE SCALE GENOMIC DNA]</scope>
</reference>
<evidence type="ECO:0000256" key="2">
    <source>
        <dbReference type="ARBA" id="ARBA00022737"/>
    </source>
</evidence>
<comment type="subcellular location">
    <subcellularLocation>
        <location evidence="1">Cell projection</location>
    </subcellularLocation>
</comment>
<proteinExistence type="predicted"/>
<dbReference type="EMBL" id="CAXKWB010006072">
    <property type="protein sequence ID" value="CAL4081255.1"/>
    <property type="molecule type" value="Genomic_DNA"/>
</dbReference>
<dbReference type="InterPro" id="IPR001478">
    <property type="entry name" value="PDZ"/>
</dbReference>
<dbReference type="PANTHER" id="PTHR23116">
    <property type="entry name" value="PDZ DOMAIN CONTAINING WHIRLIN AND HARMONIN-RELATED"/>
    <property type="match status" value="1"/>
</dbReference>
<keyword evidence="2" id="KW-0677">Repeat</keyword>
<dbReference type="Pfam" id="PF00595">
    <property type="entry name" value="PDZ"/>
    <property type="match status" value="1"/>
</dbReference>
<evidence type="ECO:0000256" key="3">
    <source>
        <dbReference type="ARBA" id="ARBA00023273"/>
    </source>
</evidence>
<evidence type="ECO:0000313" key="6">
    <source>
        <dbReference type="Proteomes" id="UP001497623"/>
    </source>
</evidence>
<dbReference type="CDD" id="cd00136">
    <property type="entry name" value="PDZ_canonical"/>
    <property type="match status" value="1"/>
</dbReference>
<name>A0AAV2QHR6_MEGNR</name>
<protein>
    <recommendedName>
        <fullName evidence="4">PDZ domain-containing protein</fullName>
    </recommendedName>
</protein>
<comment type="caution">
    <text evidence="5">The sequence shown here is derived from an EMBL/GenBank/DDBJ whole genome shotgun (WGS) entry which is preliminary data.</text>
</comment>
<keyword evidence="6" id="KW-1185">Reference proteome</keyword>
<dbReference type="PROSITE" id="PS50106">
    <property type="entry name" value="PDZ"/>
    <property type="match status" value="1"/>
</dbReference>
<evidence type="ECO:0000313" key="5">
    <source>
        <dbReference type="EMBL" id="CAL4081255.1"/>
    </source>
</evidence>
<dbReference type="InterPro" id="IPR036034">
    <property type="entry name" value="PDZ_sf"/>
</dbReference>
<dbReference type="GO" id="GO:0042995">
    <property type="term" value="C:cell projection"/>
    <property type="evidence" value="ECO:0007669"/>
    <property type="project" value="UniProtKB-SubCell"/>
</dbReference>
<dbReference type="SUPFAM" id="SSF50156">
    <property type="entry name" value="PDZ domain-like"/>
    <property type="match status" value="1"/>
</dbReference>
<keyword evidence="3" id="KW-0966">Cell projection</keyword>
<sequence>MGPDIKQENRMAAHEEWNPRSLSRFSTFGGGLVDHLPLVNGSDGEVPDGFAHGVALEPSADDHARLHNVPNGFPDHHTEIEGHLPKSSLSTATAGGYKTVVGIGPRPVGTPVAPPVIRHTHSKSLVGDEIEPPVPAPRHAHSRSLIEDRDSLPPISPDGVFLFELALFLSPTDRRFGFSVVGGVDDKRNPTISEITPGSPADKADLEVGDEILEVNGKSLEEATHTEVISHIHQCIRSRTICLRVKRRTGNKLGK</sequence>
<dbReference type="PANTHER" id="PTHR23116:SF29">
    <property type="entry name" value="PDZ DOMAIN-CONTAINING PROTEIN 7"/>
    <property type="match status" value="1"/>
</dbReference>